<feature type="compositionally biased region" description="Polar residues" evidence="1">
    <location>
        <begin position="165"/>
        <end position="174"/>
    </location>
</feature>
<feature type="compositionally biased region" description="Polar residues" evidence="1">
    <location>
        <begin position="378"/>
        <end position="404"/>
    </location>
</feature>
<accession>A0A3S5B5X6</accession>
<proteinExistence type="predicted"/>
<feature type="region of interest" description="Disordered" evidence="1">
    <location>
        <begin position="378"/>
        <end position="454"/>
    </location>
</feature>
<feature type="compositionally biased region" description="Basic and acidic residues" evidence="1">
    <location>
        <begin position="409"/>
        <end position="419"/>
    </location>
</feature>
<evidence type="ECO:0000313" key="4">
    <source>
        <dbReference type="Proteomes" id="UP000784294"/>
    </source>
</evidence>
<gene>
    <name evidence="3" type="ORF">PXEA_LOCUS7544</name>
</gene>
<dbReference type="Proteomes" id="UP000784294">
    <property type="component" value="Unassembled WGS sequence"/>
</dbReference>
<keyword evidence="2" id="KW-1133">Transmembrane helix</keyword>
<feature type="region of interest" description="Disordered" evidence="1">
    <location>
        <begin position="244"/>
        <end position="263"/>
    </location>
</feature>
<name>A0A3S5B5X6_9PLAT</name>
<sequence length="599" mass="65006">MAPRVAFDHGEPSLQTSGALRILVMPPLLGDGQSSDSLNRFTMNLFPAFGQDGAASSSRREANYRQDSSAILPTFDSASFSLSSFASSSSAGATETGLSDEALPDLTGLGAILALICAVGVFVCLLLLVTVTVMCRRRKRQFRLHQLHPANESSRLAGASPHAPHTTSISGLTPSLRRQQSISPACLVPTDELAPGLVSGFVDSFLKPGLSTPIHLPASYLVDPVTRLDQVGLIGLLEPSPLTAPTSAISDLSSPPTRPQRQASFHHLTQLQAHVKPHSLQHQQQRQNQSTFNPHSFNRCLSSPTANLGREIGAVGEVGLFTKIVDANPPAALLFNLPPQHSPTSNMESMHRPGCSSEQLFNDYTPLTTEFRCTVSSHLHSDRTGSGPSNTWQPADQPSVNEADSQFGLKEKHDRREEDCAAGQSLSGQPVDRHHVEEGQSIGERSGHLPNQPSDLTTTMTTFNQQTQNAIEAVRTFNGIRMWMQNVDFRRAEHSMLSCWQCSRRNLVSEATGARTAGQVVAHAVDRSAGRQFVSGWAVHMRPCSRSGLRSLLTQAIVRETVNTKTPGAIRAWEHETSTRLLYIHCAVSRARSLLLSKL</sequence>
<evidence type="ECO:0000313" key="3">
    <source>
        <dbReference type="EMBL" id="VEL14104.1"/>
    </source>
</evidence>
<keyword evidence="2" id="KW-0472">Membrane</keyword>
<feature type="transmembrane region" description="Helical" evidence="2">
    <location>
        <begin position="109"/>
        <end position="135"/>
    </location>
</feature>
<reference evidence="3" key="1">
    <citation type="submission" date="2018-11" db="EMBL/GenBank/DDBJ databases">
        <authorList>
            <consortium name="Pathogen Informatics"/>
        </authorList>
    </citation>
    <scope>NUCLEOTIDE SEQUENCE</scope>
</reference>
<evidence type="ECO:0000256" key="1">
    <source>
        <dbReference type="SAM" id="MobiDB-lite"/>
    </source>
</evidence>
<feature type="region of interest" description="Disordered" evidence="1">
    <location>
        <begin position="153"/>
        <end position="174"/>
    </location>
</feature>
<keyword evidence="4" id="KW-1185">Reference proteome</keyword>
<protein>
    <submittedName>
        <fullName evidence="3">Uncharacterized protein</fullName>
    </submittedName>
</protein>
<evidence type="ECO:0000256" key="2">
    <source>
        <dbReference type="SAM" id="Phobius"/>
    </source>
</evidence>
<dbReference type="EMBL" id="CAAALY010020011">
    <property type="protein sequence ID" value="VEL14104.1"/>
    <property type="molecule type" value="Genomic_DNA"/>
</dbReference>
<feature type="region of interest" description="Disordered" evidence="1">
    <location>
        <begin position="279"/>
        <end position="298"/>
    </location>
</feature>
<dbReference type="AlphaFoldDB" id="A0A3S5B5X6"/>
<keyword evidence="2" id="KW-0812">Transmembrane</keyword>
<organism evidence="3 4">
    <name type="scientific">Protopolystoma xenopodis</name>
    <dbReference type="NCBI Taxonomy" id="117903"/>
    <lineage>
        <taxon>Eukaryota</taxon>
        <taxon>Metazoa</taxon>
        <taxon>Spiralia</taxon>
        <taxon>Lophotrochozoa</taxon>
        <taxon>Platyhelminthes</taxon>
        <taxon>Monogenea</taxon>
        <taxon>Polyopisthocotylea</taxon>
        <taxon>Polystomatidea</taxon>
        <taxon>Polystomatidae</taxon>
        <taxon>Protopolystoma</taxon>
    </lineage>
</organism>
<comment type="caution">
    <text evidence="3">The sequence shown here is derived from an EMBL/GenBank/DDBJ whole genome shotgun (WGS) entry which is preliminary data.</text>
</comment>